<dbReference type="InterPro" id="IPR016164">
    <property type="entry name" value="FAD-linked_Oxase-like_C"/>
</dbReference>
<dbReference type="InterPro" id="IPR006094">
    <property type="entry name" value="Oxid_FAD_bind_N"/>
</dbReference>
<dbReference type="Pfam" id="PF02913">
    <property type="entry name" value="FAD-oxidase_C"/>
    <property type="match status" value="1"/>
</dbReference>
<keyword evidence="4" id="KW-0560">Oxidoreductase</keyword>
<dbReference type="Gene3D" id="3.30.70.2740">
    <property type="match status" value="1"/>
</dbReference>
<proteinExistence type="predicted"/>
<evidence type="ECO:0000259" key="5">
    <source>
        <dbReference type="PROSITE" id="PS51387"/>
    </source>
</evidence>
<dbReference type="PROSITE" id="PS51387">
    <property type="entry name" value="FAD_PCMH"/>
    <property type="match status" value="1"/>
</dbReference>
<dbReference type="InterPro" id="IPR036318">
    <property type="entry name" value="FAD-bd_PCMH-like_sf"/>
</dbReference>
<feature type="domain" description="FAD-binding PCMH-type" evidence="5">
    <location>
        <begin position="48"/>
        <end position="227"/>
    </location>
</feature>
<evidence type="ECO:0000256" key="3">
    <source>
        <dbReference type="ARBA" id="ARBA00022827"/>
    </source>
</evidence>
<dbReference type="Gene3D" id="1.10.45.10">
    <property type="entry name" value="Vanillyl-alcohol Oxidase, Chain A, domain 4"/>
    <property type="match status" value="1"/>
</dbReference>
<dbReference type="Gene3D" id="3.30.465.10">
    <property type="match status" value="1"/>
</dbReference>
<keyword evidence="7" id="KW-1185">Reference proteome</keyword>
<keyword evidence="2" id="KW-0285">Flavoprotein</keyword>
<comment type="cofactor">
    <cofactor evidence="1">
        <name>FAD</name>
        <dbReference type="ChEBI" id="CHEBI:57692"/>
    </cofactor>
</comment>
<protein>
    <submittedName>
        <fullName evidence="6">Glycolate oxidase</fullName>
    </submittedName>
</protein>
<dbReference type="EMBL" id="BMXK01000010">
    <property type="protein sequence ID" value="GHD10690.1"/>
    <property type="molecule type" value="Genomic_DNA"/>
</dbReference>
<keyword evidence="3" id="KW-0274">FAD</keyword>
<dbReference type="InterPro" id="IPR004113">
    <property type="entry name" value="FAD-bd_oxidored_4_C"/>
</dbReference>
<organism evidence="6 7">
    <name type="scientific">Zhihengliuella salsuginis</name>
    <dbReference type="NCBI Taxonomy" id="578222"/>
    <lineage>
        <taxon>Bacteria</taxon>
        <taxon>Bacillati</taxon>
        <taxon>Actinomycetota</taxon>
        <taxon>Actinomycetes</taxon>
        <taxon>Micrococcales</taxon>
        <taxon>Micrococcaceae</taxon>
        <taxon>Zhihengliuella</taxon>
    </lineage>
</organism>
<evidence type="ECO:0000256" key="1">
    <source>
        <dbReference type="ARBA" id="ARBA00001974"/>
    </source>
</evidence>
<evidence type="ECO:0000313" key="7">
    <source>
        <dbReference type="Proteomes" id="UP000642819"/>
    </source>
</evidence>
<name>A0ABQ3GJH3_9MICC</name>
<dbReference type="PANTHER" id="PTHR42934">
    <property type="entry name" value="GLYCOLATE OXIDASE SUBUNIT GLCD"/>
    <property type="match status" value="1"/>
</dbReference>
<dbReference type="InterPro" id="IPR051914">
    <property type="entry name" value="FAD-linked_OxidoTrans_Type4"/>
</dbReference>
<reference evidence="7" key="1">
    <citation type="journal article" date="2019" name="Int. J. Syst. Evol. Microbiol.">
        <title>The Global Catalogue of Microorganisms (GCM) 10K type strain sequencing project: providing services to taxonomists for standard genome sequencing and annotation.</title>
        <authorList>
            <consortium name="The Broad Institute Genomics Platform"/>
            <consortium name="The Broad Institute Genome Sequencing Center for Infectious Disease"/>
            <person name="Wu L."/>
            <person name="Ma J."/>
        </authorList>
    </citation>
    <scope>NUCLEOTIDE SEQUENCE [LARGE SCALE GENOMIC DNA]</scope>
    <source>
        <strain evidence="7">KCTC 19466</strain>
    </source>
</reference>
<gene>
    <name evidence="6" type="primary">dld</name>
    <name evidence="6" type="ORF">GCM10008096_24540</name>
</gene>
<dbReference type="SUPFAM" id="SSF55103">
    <property type="entry name" value="FAD-linked oxidases, C-terminal domain"/>
    <property type="match status" value="1"/>
</dbReference>
<comment type="caution">
    <text evidence="6">The sequence shown here is derived from an EMBL/GenBank/DDBJ whole genome shotgun (WGS) entry which is preliminary data.</text>
</comment>
<dbReference type="PANTHER" id="PTHR42934:SF2">
    <property type="entry name" value="GLYCOLATE OXIDASE SUBUNIT GLCD"/>
    <property type="match status" value="1"/>
</dbReference>
<dbReference type="SUPFAM" id="SSF56176">
    <property type="entry name" value="FAD-binding/transporter-associated domain-like"/>
    <property type="match status" value="1"/>
</dbReference>
<dbReference type="InterPro" id="IPR016169">
    <property type="entry name" value="FAD-bd_PCMH_sub2"/>
</dbReference>
<dbReference type="InterPro" id="IPR016166">
    <property type="entry name" value="FAD-bd_PCMH"/>
</dbReference>
<evidence type="ECO:0000313" key="6">
    <source>
        <dbReference type="EMBL" id="GHD10690.1"/>
    </source>
</evidence>
<dbReference type="Pfam" id="PF01565">
    <property type="entry name" value="FAD_binding_4"/>
    <property type="match status" value="1"/>
</dbReference>
<evidence type="ECO:0000256" key="2">
    <source>
        <dbReference type="ARBA" id="ARBA00022630"/>
    </source>
</evidence>
<evidence type="ECO:0000256" key="4">
    <source>
        <dbReference type="ARBA" id="ARBA00023002"/>
    </source>
</evidence>
<dbReference type="RefSeq" id="WP_189350879.1">
    <property type="nucleotide sequence ID" value="NZ_BMXK01000010.1"/>
</dbReference>
<accession>A0ABQ3GJH3</accession>
<dbReference type="Proteomes" id="UP000642819">
    <property type="component" value="Unassembled WGS sequence"/>
</dbReference>
<sequence>MVNQTSTTDPDHGPALRALIDPDGAAGKVDLDQAVRTAYSRDFGPRHDEFVPDAVIFADNVADVQAVLSYANEHSVPVIARGAGTGVSGGVNASEGCIVLSLERMNEILEIRPDDEVAVVQPGVVNGDLGDAVAEHGLMYAPDPASYRQATIGGNIATNAGGLRCAKYGVTRDSVLGLDVVLADGTLLRTGKGTFKGVAGYDLTSLLVGSEGTLGVVVSATVRLRYLSADSRSISALFPSIEDAASGVLAIGRRRVQPAIMEFLDAGTMAVIDETFGTDLSQRGGALLLVRTDGHGAAIEEEIVRGALSELGAELSEPGDDVATRLIEMRRASRGDMQDDAYRVGEDVAVPRSRLVDYVHRLSTIAAKHDVMLRVVAHAGDGNLHPTFWVAPEDGAAGLERLGQALDASVRAALEAGGTITGEHGIGQFKLRWLPWEQQEEVLQLQRRIKDVFDPRGILNPGKGIA</sequence>
<dbReference type="InterPro" id="IPR016171">
    <property type="entry name" value="Vanillyl_alc_oxidase_C-sub2"/>
</dbReference>